<evidence type="ECO:0000256" key="4">
    <source>
        <dbReference type="ARBA" id="ARBA00023136"/>
    </source>
</evidence>
<feature type="transmembrane region" description="Helical" evidence="5">
    <location>
        <begin position="202"/>
        <end position="227"/>
    </location>
</feature>
<feature type="transmembrane region" description="Helical" evidence="5">
    <location>
        <begin position="114"/>
        <end position="131"/>
    </location>
</feature>
<gene>
    <name evidence="6" type="ORF">POTOM_023020</name>
</gene>
<comment type="caution">
    <text evidence="6">The sequence shown here is derived from an EMBL/GenBank/DDBJ whole genome shotgun (WGS) entry which is preliminary data.</text>
</comment>
<dbReference type="AlphaFoldDB" id="A0A8X7ZYY7"/>
<dbReference type="GO" id="GO:0009536">
    <property type="term" value="C:plastid"/>
    <property type="evidence" value="ECO:0007669"/>
    <property type="project" value="TreeGrafter"/>
</dbReference>
<reference evidence="6" key="1">
    <citation type="journal article" date="2020" name="bioRxiv">
        <title>Hybrid origin of Populus tomentosa Carr. identified through genome sequencing and phylogenomic analysis.</title>
        <authorList>
            <person name="An X."/>
            <person name="Gao K."/>
            <person name="Chen Z."/>
            <person name="Li J."/>
            <person name="Yang X."/>
            <person name="Yang X."/>
            <person name="Zhou J."/>
            <person name="Guo T."/>
            <person name="Zhao T."/>
            <person name="Huang S."/>
            <person name="Miao D."/>
            <person name="Khan W.U."/>
            <person name="Rao P."/>
            <person name="Ye M."/>
            <person name="Lei B."/>
            <person name="Liao W."/>
            <person name="Wang J."/>
            <person name="Ji L."/>
            <person name="Li Y."/>
            <person name="Guo B."/>
            <person name="Mustafa N.S."/>
            <person name="Li S."/>
            <person name="Yun Q."/>
            <person name="Keller S.R."/>
            <person name="Mao J."/>
            <person name="Zhang R."/>
            <person name="Strauss S.H."/>
        </authorList>
    </citation>
    <scope>NUCLEOTIDE SEQUENCE</scope>
    <source>
        <strain evidence="6">GM15</strain>
        <tissue evidence="6">Leaf</tissue>
    </source>
</reference>
<dbReference type="OrthoDB" id="2250022at2759"/>
<feature type="transmembrane region" description="Helical" evidence="5">
    <location>
        <begin position="12"/>
        <end position="37"/>
    </location>
</feature>
<evidence type="ECO:0000313" key="7">
    <source>
        <dbReference type="Proteomes" id="UP000886885"/>
    </source>
</evidence>
<organism evidence="6 7">
    <name type="scientific">Populus tomentosa</name>
    <name type="common">Chinese white poplar</name>
    <dbReference type="NCBI Taxonomy" id="118781"/>
    <lineage>
        <taxon>Eukaryota</taxon>
        <taxon>Viridiplantae</taxon>
        <taxon>Streptophyta</taxon>
        <taxon>Embryophyta</taxon>
        <taxon>Tracheophyta</taxon>
        <taxon>Spermatophyta</taxon>
        <taxon>Magnoliopsida</taxon>
        <taxon>eudicotyledons</taxon>
        <taxon>Gunneridae</taxon>
        <taxon>Pentapetalae</taxon>
        <taxon>rosids</taxon>
        <taxon>fabids</taxon>
        <taxon>Malpighiales</taxon>
        <taxon>Salicaceae</taxon>
        <taxon>Saliceae</taxon>
        <taxon>Populus</taxon>
    </lineage>
</organism>
<keyword evidence="4 5" id="KW-0472">Membrane</keyword>
<proteinExistence type="predicted"/>
<feature type="transmembrane region" description="Helical" evidence="5">
    <location>
        <begin position="143"/>
        <end position="161"/>
    </location>
</feature>
<sequence>MAGFHRGNVGGLLLTPIMLSAIGFSGPFVLFSCLGLTRWVDGVTSDPRDSPFASKSKLRLIQAGKTDSPANSSGQLPPLTSPLIKRSKLQGYLVLLSWIPLYINTVFNVKLKQAAWFSAVPWGTMAISGMFLEDLTVEAQTLYIGFESIGFIGPGVSLLCLNYAKTPVAAAVLMTLALSLSSLSQAGFLLNMQDIAPQHAGFLHGIASSAGTLAATISAIGTGYFVQWSGSSQAFLRVTAGLYFVTAIFWNLFATGERVF</sequence>
<keyword evidence="3 5" id="KW-1133">Transmembrane helix</keyword>
<keyword evidence="2 5" id="KW-0812">Transmembrane</keyword>
<dbReference type="PANTHER" id="PTHR11662:SF399">
    <property type="entry name" value="FI19708P1-RELATED"/>
    <property type="match status" value="1"/>
</dbReference>
<feature type="transmembrane region" description="Helical" evidence="5">
    <location>
        <begin position="234"/>
        <end position="253"/>
    </location>
</feature>
<keyword evidence="7" id="KW-1185">Reference proteome</keyword>
<feature type="transmembrane region" description="Helical" evidence="5">
    <location>
        <begin position="89"/>
        <end position="107"/>
    </location>
</feature>
<protein>
    <recommendedName>
        <fullName evidence="8">Anion transporter 3, chloroplastic</fullName>
    </recommendedName>
</protein>
<comment type="subcellular location">
    <subcellularLocation>
        <location evidence="1">Membrane</location>
        <topology evidence="1">Multi-pass membrane protein</topology>
    </subcellularLocation>
</comment>
<dbReference type="EMBL" id="JAAWWB010000011">
    <property type="protein sequence ID" value="KAG6771640.1"/>
    <property type="molecule type" value="Genomic_DNA"/>
</dbReference>
<name>A0A8X7ZYY7_POPTO</name>
<evidence type="ECO:0008006" key="8">
    <source>
        <dbReference type="Google" id="ProtNLM"/>
    </source>
</evidence>
<evidence type="ECO:0000256" key="1">
    <source>
        <dbReference type="ARBA" id="ARBA00004141"/>
    </source>
</evidence>
<dbReference type="Proteomes" id="UP000886885">
    <property type="component" value="Chromosome 6A"/>
</dbReference>
<dbReference type="GO" id="GO:0016020">
    <property type="term" value="C:membrane"/>
    <property type="evidence" value="ECO:0007669"/>
    <property type="project" value="UniProtKB-SubCell"/>
</dbReference>
<evidence type="ECO:0000256" key="2">
    <source>
        <dbReference type="ARBA" id="ARBA00022692"/>
    </source>
</evidence>
<evidence type="ECO:0000313" key="6">
    <source>
        <dbReference type="EMBL" id="KAG6771640.1"/>
    </source>
</evidence>
<dbReference type="InterPro" id="IPR050382">
    <property type="entry name" value="MFS_Na/Anion_cotransporter"/>
</dbReference>
<evidence type="ECO:0000256" key="3">
    <source>
        <dbReference type="ARBA" id="ARBA00022989"/>
    </source>
</evidence>
<dbReference type="PROSITE" id="PS51257">
    <property type="entry name" value="PROKAR_LIPOPROTEIN"/>
    <property type="match status" value="1"/>
</dbReference>
<feature type="transmembrane region" description="Helical" evidence="5">
    <location>
        <begin position="168"/>
        <end position="190"/>
    </location>
</feature>
<evidence type="ECO:0000256" key="5">
    <source>
        <dbReference type="SAM" id="Phobius"/>
    </source>
</evidence>
<accession>A0A8X7ZYY7</accession>
<dbReference type="PANTHER" id="PTHR11662">
    <property type="entry name" value="SOLUTE CARRIER FAMILY 17"/>
    <property type="match status" value="1"/>
</dbReference>
<dbReference type="GO" id="GO:0005315">
    <property type="term" value="F:phosphate transmembrane transporter activity"/>
    <property type="evidence" value="ECO:0007669"/>
    <property type="project" value="TreeGrafter"/>
</dbReference>